<dbReference type="PANTHER" id="PTHR45096">
    <property type="entry name" value="PROTEIN NEDD1"/>
    <property type="match status" value="1"/>
</dbReference>
<keyword evidence="7" id="KW-1185">Reference proteome</keyword>
<dbReference type="AlphaFoldDB" id="A0AAW1RDG4"/>
<dbReference type="GO" id="GO:0140496">
    <property type="term" value="F:gamma-tubulin complex binding"/>
    <property type="evidence" value="ECO:0007669"/>
    <property type="project" value="InterPro"/>
</dbReference>
<feature type="compositionally biased region" description="Low complexity" evidence="5">
    <location>
        <begin position="389"/>
        <end position="415"/>
    </location>
</feature>
<organism evidence="6 7">
    <name type="scientific">Apatococcus lobatus</name>
    <dbReference type="NCBI Taxonomy" id="904363"/>
    <lineage>
        <taxon>Eukaryota</taxon>
        <taxon>Viridiplantae</taxon>
        <taxon>Chlorophyta</taxon>
        <taxon>core chlorophytes</taxon>
        <taxon>Trebouxiophyceae</taxon>
        <taxon>Chlorellales</taxon>
        <taxon>Chlorellaceae</taxon>
        <taxon>Apatococcus</taxon>
    </lineage>
</organism>
<dbReference type="SMART" id="SM00320">
    <property type="entry name" value="WD40"/>
    <property type="match status" value="6"/>
</dbReference>
<dbReference type="PANTHER" id="PTHR45096:SF1">
    <property type="entry name" value="PROTEIN NEDD1"/>
    <property type="match status" value="1"/>
</dbReference>
<dbReference type="SUPFAM" id="SSF50978">
    <property type="entry name" value="WD40 repeat-like"/>
    <property type="match status" value="1"/>
</dbReference>
<evidence type="ECO:0000313" key="7">
    <source>
        <dbReference type="Proteomes" id="UP001438707"/>
    </source>
</evidence>
<keyword evidence="2" id="KW-0677">Repeat</keyword>
<accession>A0AAW1RDG4</accession>
<feature type="region of interest" description="Disordered" evidence="5">
    <location>
        <begin position="457"/>
        <end position="609"/>
    </location>
</feature>
<dbReference type="InterPro" id="IPR036322">
    <property type="entry name" value="WD40_repeat_dom_sf"/>
</dbReference>
<keyword evidence="4" id="KW-0175">Coiled coil</keyword>
<feature type="compositionally biased region" description="Polar residues" evidence="5">
    <location>
        <begin position="477"/>
        <end position="489"/>
    </location>
</feature>
<dbReference type="Pfam" id="PF00400">
    <property type="entry name" value="WD40"/>
    <property type="match status" value="3"/>
</dbReference>
<dbReference type="InterPro" id="IPR001680">
    <property type="entry name" value="WD40_rpt"/>
</dbReference>
<dbReference type="Gene3D" id="2.130.10.10">
    <property type="entry name" value="YVTN repeat-like/Quinoprotein amine dehydrogenase"/>
    <property type="match status" value="2"/>
</dbReference>
<feature type="compositionally biased region" description="Polar residues" evidence="5">
    <location>
        <begin position="647"/>
        <end position="662"/>
    </location>
</feature>
<dbReference type="InterPro" id="IPR044621">
    <property type="entry name" value="NEDD1"/>
</dbReference>
<sequence>MGSLPAGTLECLALCAGNNSYVWQPFHRVEGSNAYFGISLDEPVRTVRWNQNNKVLASAGDEGRLQLHYAGGNLMGTLPIDPNAPVLAPINSVAFSRGSKLLAAGCDDARIVIWDMKSQHQLHQLQPHKAAVTSLAYDPTDTFLASTSDAGSVHLHLTSQGTQLASMPADSTPKRSLGFTHLQPLLMAGCADGSLLVWDTESTALRDSFTRHHTGPVTSACFSPGSANILVSTGRDRSLQVLDRRKGRIVASSLAPSPITCLACKDDGLYVALGTQGGVAQLYDPRKLAHSLLKFSCPGDGPVRDVHWQHTSAGKVGGRKPQPIQADRPTHSLNASTSSSAAGWGTGMPPGSDSPGLTSALSSPAPTTFAKPDQGDGIRNAEGLPSGQALASGIWGSSASSALETPAQTRPRSSRPQPPRQANGNPATQHAAPLATPSHQGVESSMAIFSPYSALPAQPAQDAPRQSQATAGDRWSSKASTHSMQQQPTAGLLPASAAVSQTHRQAPSMENSAYSRDSVRSDHTRDSVRLRQPMHSMDSTSSRSHASDGDAPRRRKSRSSPDRPSQQHPHQAAGDSGQVGAHTNSGSMPAAVPMQPPTPRQDGLDGTEPAHHLRAGRLEDSLPSFSFESSAQPTAQLQAGRPEAGSLGQQPATQLAQTSNVQPAGEQQAQQSQSQQAASHASAGLMAAQQSQRGPASQQDGQQQHPSSGVMADLPYLRGEDGEVPYPQTTEQTLAAQLQVQLAVEDGIVGLREDVRSLHLDVLRNAQIQQLEMSSAMEAMQAQQDGLTQQVRQLQEQIQALLKARDAAVWL</sequence>
<evidence type="ECO:0000256" key="4">
    <source>
        <dbReference type="SAM" id="Coils"/>
    </source>
</evidence>
<dbReference type="PROSITE" id="PS00678">
    <property type="entry name" value="WD_REPEATS_1"/>
    <property type="match status" value="2"/>
</dbReference>
<feature type="coiled-coil region" evidence="4">
    <location>
        <begin position="777"/>
        <end position="804"/>
    </location>
</feature>
<feature type="compositionally biased region" description="Polar residues" evidence="5">
    <location>
        <begin position="624"/>
        <end position="637"/>
    </location>
</feature>
<dbReference type="GO" id="GO:2000694">
    <property type="term" value="P:regulation of phragmoplast microtubule organization"/>
    <property type="evidence" value="ECO:0007669"/>
    <property type="project" value="TreeGrafter"/>
</dbReference>
<feature type="compositionally biased region" description="Basic and acidic residues" evidence="5">
    <location>
        <begin position="517"/>
        <end position="529"/>
    </location>
</feature>
<evidence type="ECO:0000256" key="5">
    <source>
        <dbReference type="SAM" id="MobiDB-lite"/>
    </source>
</evidence>
<dbReference type="PROSITE" id="PS50082">
    <property type="entry name" value="WD_REPEATS_2"/>
    <property type="match status" value="2"/>
</dbReference>
<evidence type="ECO:0000256" key="3">
    <source>
        <dbReference type="PROSITE-ProRule" id="PRU00221"/>
    </source>
</evidence>
<protein>
    <submittedName>
        <fullName evidence="6">Uncharacterized protein</fullName>
    </submittedName>
</protein>
<gene>
    <name evidence="6" type="ORF">WJX74_001582</name>
</gene>
<feature type="compositionally biased region" description="Polar residues" evidence="5">
    <location>
        <begin position="355"/>
        <end position="366"/>
    </location>
</feature>
<dbReference type="EMBL" id="JALJOS010000013">
    <property type="protein sequence ID" value="KAK9831591.1"/>
    <property type="molecule type" value="Genomic_DNA"/>
</dbReference>
<keyword evidence="1 3" id="KW-0853">WD repeat</keyword>
<dbReference type="GO" id="GO:0010968">
    <property type="term" value="P:regulation of microtubule nucleation"/>
    <property type="evidence" value="ECO:0007669"/>
    <property type="project" value="InterPro"/>
</dbReference>
<dbReference type="GO" id="GO:0032467">
    <property type="term" value="P:positive regulation of cytokinesis"/>
    <property type="evidence" value="ECO:0007669"/>
    <property type="project" value="TreeGrafter"/>
</dbReference>
<evidence type="ECO:0000313" key="6">
    <source>
        <dbReference type="EMBL" id="KAK9831591.1"/>
    </source>
</evidence>
<comment type="caution">
    <text evidence="6">The sequence shown here is derived from an EMBL/GenBank/DDBJ whole genome shotgun (WGS) entry which is preliminary data.</text>
</comment>
<feature type="region of interest" description="Disordered" evidence="5">
    <location>
        <begin position="311"/>
        <end position="443"/>
    </location>
</feature>
<feature type="compositionally biased region" description="Low complexity" evidence="5">
    <location>
        <begin position="667"/>
        <end position="688"/>
    </location>
</feature>
<feature type="compositionally biased region" description="Polar residues" evidence="5">
    <location>
        <begin position="498"/>
        <end position="515"/>
    </location>
</feature>
<dbReference type="GO" id="GO:0000919">
    <property type="term" value="P:cell plate assembly"/>
    <property type="evidence" value="ECO:0007669"/>
    <property type="project" value="TreeGrafter"/>
</dbReference>
<reference evidence="6 7" key="1">
    <citation type="journal article" date="2024" name="Nat. Commun.">
        <title>Phylogenomics reveals the evolutionary origins of lichenization in chlorophyte algae.</title>
        <authorList>
            <person name="Puginier C."/>
            <person name="Libourel C."/>
            <person name="Otte J."/>
            <person name="Skaloud P."/>
            <person name="Haon M."/>
            <person name="Grisel S."/>
            <person name="Petersen M."/>
            <person name="Berrin J.G."/>
            <person name="Delaux P.M."/>
            <person name="Dal Grande F."/>
            <person name="Keller J."/>
        </authorList>
    </citation>
    <scope>NUCLEOTIDE SEQUENCE [LARGE SCALE GENOMIC DNA]</scope>
    <source>
        <strain evidence="6 7">SAG 2145</strain>
    </source>
</reference>
<dbReference type="InterPro" id="IPR019775">
    <property type="entry name" value="WD40_repeat_CS"/>
</dbReference>
<feature type="repeat" description="WD" evidence="3">
    <location>
        <begin position="210"/>
        <end position="252"/>
    </location>
</feature>
<feature type="compositionally biased region" description="Low complexity" evidence="5">
    <location>
        <begin position="562"/>
        <end position="571"/>
    </location>
</feature>
<proteinExistence type="predicted"/>
<dbReference type="GO" id="GO:0005828">
    <property type="term" value="C:kinetochore microtubule"/>
    <property type="evidence" value="ECO:0007669"/>
    <property type="project" value="TreeGrafter"/>
</dbReference>
<dbReference type="InterPro" id="IPR015943">
    <property type="entry name" value="WD40/YVTN_repeat-like_dom_sf"/>
</dbReference>
<dbReference type="Proteomes" id="UP001438707">
    <property type="component" value="Unassembled WGS sequence"/>
</dbReference>
<feature type="repeat" description="WD" evidence="3">
    <location>
        <begin position="90"/>
        <end position="124"/>
    </location>
</feature>
<feature type="region of interest" description="Disordered" evidence="5">
    <location>
        <begin position="624"/>
        <end position="726"/>
    </location>
</feature>
<evidence type="ECO:0000256" key="2">
    <source>
        <dbReference type="ARBA" id="ARBA00022737"/>
    </source>
</evidence>
<name>A0AAW1RDG4_9CHLO</name>
<evidence type="ECO:0000256" key="1">
    <source>
        <dbReference type="ARBA" id="ARBA00022574"/>
    </source>
</evidence>
<feature type="compositionally biased region" description="Polar residues" evidence="5">
    <location>
        <begin position="689"/>
        <end position="707"/>
    </location>
</feature>
<dbReference type="GO" id="GO:0060236">
    <property type="term" value="P:regulation of mitotic spindle organization"/>
    <property type="evidence" value="ECO:0007669"/>
    <property type="project" value="TreeGrafter"/>
</dbReference>